<feature type="region of interest" description="Disordered" evidence="2">
    <location>
        <begin position="185"/>
        <end position="320"/>
    </location>
</feature>
<proteinExistence type="predicted"/>
<feature type="coiled-coil region" evidence="1">
    <location>
        <begin position="17"/>
        <end position="51"/>
    </location>
</feature>
<organism evidence="3 4">
    <name type="scientific">Solanum pennellii</name>
    <name type="common">Tomato</name>
    <name type="synonym">Lycopersicon pennellii</name>
    <dbReference type="NCBI Taxonomy" id="28526"/>
    <lineage>
        <taxon>Eukaryota</taxon>
        <taxon>Viridiplantae</taxon>
        <taxon>Streptophyta</taxon>
        <taxon>Embryophyta</taxon>
        <taxon>Tracheophyta</taxon>
        <taxon>Spermatophyta</taxon>
        <taxon>Magnoliopsida</taxon>
        <taxon>eudicotyledons</taxon>
        <taxon>Gunneridae</taxon>
        <taxon>Pentapetalae</taxon>
        <taxon>asterids</taxon>
        <taxon>lamiids</taxon>
        <taxon>Solanales</taxon>
        <taxon>Solanaceae</taxon>
        <taxon>Solanoideae</taxon>
        <taxon>Solaneae</taxon>
        <taxon>Solanum</taxon>
        <taxon>Solanum subgen. Lycopersicon</taxon>
    </lineage>
</organism>
<feature type="compositionally biased region" description="Low complexity" evidence="2">
    <location>
        <begin position="289"/>
        <end position="306"/>
    </location>
</feature>
<evidence type="ECO:0000256" key="2">
    <source>
        <dbReference type="SAM" id="MobiDB-lite"/>
    </source>
</evidence>
<dbReference type="Proteomes" id="UP000694930">
    <property type="component" value="Chromosome 6"/>
</dbReference>
<gene>
    <name evidence="4" type="primary">LOC107022208</name>
</gene>
<keyword evidence="3" id="KW-1185">Reference proteome</keyword>
<name>A0ABM1GZX9_SOLPN</name>
<feature type="compositionally biased region" description="Pro residues" evidence="2">
    <location>
        <begin position="247"/>
        <end position="270"/>
    </location>
</feature>
<protein>
    <submittedName>
        <fullName evidence="4">Proline-rich receptor-like protein kinase PERK10</fullName>
    </submittedName>
</protein>
<feature type="compositionally biased region" description="Polar residues" evidence="2">
    <location>
        <begin position="208"/>
        <end position="243"/>
    </location>
</feature>
<keyword evidence="1" id="KW-0175">Coiled coil</keyword>
<reference evidence="3" key="1">
    <citation type="journal article" date="2014" name="Nat. Genet.">
        <title>The genome of the stress-tolerant wild tomato species Solanum pennellii.</title>
        <authorList>
            <person name="Bolger A."/>
            <person name="Scossa F."/>
            <person name="Bolger M.E."/>
            <person name="Lanz C."/>
            <person name="Maumus F."/>
            <person name="Tohge T."/>
            <person name="Quesneville H."/>
            <person name="Alseekh S."/>
            <person name="Sorensen I."/>
            <person name="Lichtenstein G."/>
            <person name="Fich E.A."/>
            <person name="Conte M."/>
            <person name="Keller H."/>
            <person name="Schneeberger K."/>
            <person name="Schwacke R."/>
            <person name="Ofner I."/>
            <person name="Vrebalov J."/>
            <person name="Xu Y."/>
            <person name="Osorio S."/>
            <person name="Aflitos S.A."/>
            <person name="Schijlen E."/>
            <person name="Jimenez-Gomez J.M."/>
            <person name="Ryngajllo M."/>
            <person name="Kimura S."/>
            <person name="Kumar R."/>
            <person name="Koenig D."/>
            <person name="Headland L.R."/>
            <person name="Maloof J.N."/>
            <person name="Sinha N."/>
            <person name="van Ham R.C."/>
            <person name="Lankhorst R.K."/>
            <person name="Mao L."/>
            <person name="Vogel A."/>
            <person name="Arsova B."/>
            <person name="Panstruga R."/>
            <person name="Fei Z."/>
            <person name="Rose J.K."/>
            <person name="Zamir D."/>
            <person name="Carrari F."/>
            <person name="Giovannoni J.J."/>
            <person name="Weigel D."/>
            <person name="Usadel B."/>
            <person name="Fernie A.R."/>
        </authorList>
    </citation>
    <scope>NUCLEOTIDE SEQUENCE [LARGE SCALE GENOMIC DNA]</scope>
    <source>
        <strain evidence="3">cv. LA0716</strain>
    </source>
</reference>
<dbReference type="GeneID" id="107022208"/>
<reference evidence="4" key="2">
    <citation type="submission" date="2025-08" db="UniProtKB">
        <authorList>
            <consortium name="RefSeq"/>
        </authorList>
    </citation>
    <scope>IDENTIFICATION</scope>
</reference>
<evidence type="ECO:0000313" key="3">
    <source>
        <dbReference type="Proteomes" id="UP000694930"/>
    </source>
</evidence>
<evidence type="ECO:0000256" key="1">
    <source>
        <dbReference type="SAM" id="Coils"/>
    </source>
</evidence>
<evidence type="ECO:0000313" key="4">
    <source>
        <dbReference type="RefSeq" id="XP_015078372.1"/>
    </source>
</evidence>
<accession>A0ABM1GZX9</accession>
<sequence length="342" mass="38066">MTTTIYKAAVTTLDEDLASQIKRKKEVKMEAESLRKRLNLLRLEVHEGKAREAKIDIETAVLLARSAALDEELATHSSLKGGKYLARGQEADNNGHDREVIEEDDEEEIVYKPPFPTLADHPYFTRSKGPADSFPGPNANTTMGDNNDEVSLTDVVVAQPTVAEQNELIAQLMQQIADMRVEMQRRQDTPPPGFGPNFIDARPPLYFPSSNLDPAQNHPSTPVHNPSGIDMTTQNPQYASVSYQTPSPLPNNPPQMPPHPQNTQTAPPPQNKNQNPTAFKSQTPHPHFTQNTNPQNYPQNYQTAQNVPSPSIAPPLPKRTTFQVPVPAEHEVHGSELYHYEE</sequence>
<dbReference type="RefSeq" id="XP_015078372.1">
    <property type="nucleotide sequence ID" value="XM_015222886.1"/>
</dbReference>